<keyword evidence="2" id="KW-0805">Transcription regulation</keyword>
<dbReference type="PANTHER" id="PTHR43214">
    <property type="entry name" value="TWO-COMPONENT RESPONSE REGULATOR"/>
    <property type="match status" value="1"/>
</dbReference>
<dbReference type="PRINTS" id="PR00038">
    <property type="entry name" value="HTHLUXR"/>
</dbReference>
<keyword evidence="4" id="KW-0804">Transcription</keyword>
<dbReference type="GO" id="GO:0003677">
    <property type="term" value="F:DNA binding"/>
    <property type="evidence" value="ECO:0007669"/>
    <property type="project" value="UniProtKB-KW"/>
</dbReference>
<accession>A0A1B2HWH3</accession>
<reference evidence="8 9" key="1">
    <citation type="submission" date="2016-07" db="EMBL/GenBank/DDBJ databases">
        <title>Complete genome sequence of the Lentzea guizhouensis DHS C013.</title>
        <authorList>
            <person name="Cao C."/>
        </authorList>
    </citation>
    <scope>NUCLEOTIDE SEQUENCE [LARGE SCALE GENOMIC DNA]</scope>
    <source>
        <strain evidence="8 9">DHS C013</strain>
    </source>
</reference>
<dbReference type="STRING" id="1586287.BBK82_45275"/>
<dbReference type="InterPro" id="IPR039420">
    <property type="entry name" value="WalR-like"/>
</dbReference>
<dbReference type="InterPro" id="IPR058245">
    <property type="entry name" value="NreC/VraR/RcsB-like_REC"/>
</dbReference>
<keyword evidence="9" id="KW-1185">Reference proteome</keyword>
<dbReference type="PROSITE" id="PS50110">
    <property type="entry name" value="RESPONSE_REGULATORY"/>
    <property type="match status" value="1"/>
</dbReference>
<dbReference type="EMBL" id="CP016793">
    <property type="protein sequence ID" value="ANZ42080.1"/>
    <property type="molecule type" value="Genomic_DNA"/>
</dbReference>
<evidence type="ECO:0000313" key="9">
    <source>
        <dbReference type="Proteomes" id="UP000093053"/>
    </source>
</evidence>
<evidence type="ECO:0000313" key="8">
    <source>
        <dbReference type="EMBL" id="ANZ42080.1"/>
    </source>
</evidence>
<dbReference type="InterPro" id="IPR001789">
    <property type="entry name" value="Sig_transdc_resp-reg_receiver"/>
</dbReference>
<evidence type="ECO:0000256" key="2">
    <source>
        <dbReference type="ARBA" id="ARBA00023015"/>
    </source>
</evidence>
<dbReference type="InterPro" id="IPR011006">
    <property type="entry name" value="CheY-like_superfamily"/>
</dbReference>
<dbReference type="KEGG" id="led:BBK82_45275"/>
<dbReference type="Pfam" id="PF00196">
    <property type="entry name" value="GerE"/>
    <property type="match status" value="1"/>
</dbReference>
<evidence type="ECO:0000256" key="4">
    <source>
        <dbReference type="ARBA" id="ARBA00023163"/>
    </source>
</evidence>
<dbReference type="Proteomes" id="UP000093053">
    <property type="component" value="Chromosome"/>
</dbReference>
<dbReference type="Gene3D" id="3.40.50.2300">
    <property type="match status" value="1"/>
</dbReference>
<feature type="domain" description="HTH luxR-type" evidence="6">
    <location>
        <begin position="141"/>
        <end position="206"/>
    </location>
</feature>
<protein>
    <submittedName>
        <fullName evidence="8">DNA-binding response regulator</fullName>
    </submittedName>
</protein>
<sequence length="209" mass="22680">MTRVLIVDDQALLRASFRLLVDNEPDLTVVGEAGTGAEAVELVSELEPDVVLMDIRMPEMDGIEATRLLDGPRVLVLTTFDLDEYVFGALRAGASGFLLKDTPPTELLDAIRVVASGESLLSPSVTRQLIAEFVRQQSAPSVRGLEVLTEREKEVLTLIARGLSNAEIMARLHVSTGTVKTHIGNLLAKLHARDRAQLVIAAYESGLVR</sequence>
<feature type="modified residue" description="4-aspartylphosphate" evidence="5">
    <location>
        <position position="54"/>
    </location>
</feature>
<keyword evidence="3 8" id="KW-0238">DNA-binding</keyword>
<dbReference type="InterPro" id="IPR016032">
    <property type="entry name" value="Sig_transdc_resp-reg_C-effctor"/>
</dbReference>
<dbReference type="PROSITE" id="PS50043">
    <property type="entry name" value="HTH_LUXR_2"/>
    <property type="match status" value="1"/>
</dbReference>
<dbReference type="OrthoDB" id="9808843at2"/>
<gene>
    <name evidence="8" type="ORF">BBK82_45275</name>
</gene>
<name>A0A1B2HWH3_9PSEU</name>
<dbReference type="RefSeq" id="WP_065920414.1">
    <property type="nucleotide sequence ID" value="NZ_CP016793.1"/>
</dbReference>
<dbReference type="InterPro" id="IPR000792">
    <property type="entry name" value="Tscrpt_reg_LuxR_C"/>
</dbReference>
<feature type="domain" description="Response regulatory" evidence="7">
    <location>
        <begin position="3"/>
        <end position="115"/>
    </location>
</feature>
<dbReference type="SUPFAM" id="SSF52172">
    <property type="entry name" value="CheY-like"/>
    <property type="match status" value="1"/>
</dbReference>
<dbReference type="SUPFAM" id="SSF46894">
    <property type="entry name" value="C-terminal effector domain of the bipartite response regulators"/>
    <property type="match status" value="1"/>
</dbReference>
<evidence type="ECO:0000256" key="5">
    <source>
        <dbReference type="PROSITE-ProRule" id="PRU00169"/>
    </source>
</evidence>
<dbReference type="AlphaFoldDB" id="A0A1B2HWH3"/>
<evidence type="ECO:0000256" key="1">
    <source>
        <dbReference type="ARBA" id="ARBA00022553"/>
    </source>
</evidence>
<dbReference type="GO" id="GO:0006355">
    <property type="term" value="P:regulation of DNA-templated transcription"/>
    <property type="evidence" value="ECO:0007669"/>
    <property type="project" value="InterPro"/>
</dbReference>
<dbReference type="CDD" id="cd17535">
    <property type="entry name" value="REC_NarL-like"/>
    <property type="match status" value="1"/>
</dbReference>
<evidence type="ECO:0000259" key="6">
    <source>
        <dbReference type="PROSITE" id="PS50043"/>
    </source>
</evidence>
<dbReference type="Pfam" id="PF00072">
    <property type="entry name" value="Response_reg"/>
    <property type="match status" value="1"/>
</dbReference>
<evidence type="ECO:0000256" key="3">
    <source>
        <dbReference type="ARBA" id="ARBA00023125"/>
    </source>
</evidence>
<dbReference type="SMART" id="SM00421">
    <property type="entry name" value="HTH_LUXR"/>
    <property type="match status" value="1"/>
</dbReference>
<dbReference type="GO" id="GO:0000160">
    <property type="term" value="P:phosphorelay signal transduction system"/>
    <property type="evidence" value="ECO:0007669"/>
    <property type="project" value="InterPro"/>
</dbReference>
<proteinExistence type="predicted"/>
<keyword evidence="1 5" id="KW-0597">Phosphoprotein</keyword>
<dbReference type="SMART" id="SM00448">
    <property type="entry name" value="REC"/>
    <property type="match status" value="1"/>
</dbReference>
<evidence type="ECO:0000259" key="7">
    <source>
        <dbReference type="PROSITE" id="PS50110"/>
    </source>
</evidence>
<dbReference type="CDD" id="cd06170">
    <property type="entry name" value="LuxR_C_like"/>
    <property type="match status" value="1"/>
</dbReference>
<organism evidence="8 9">
    <name type="scientific">Lentzea guizhouensis</name>
    <dbReference type="NCBI Taxonomy" id="1586287"/>
    <lineage>
        <taxon>Bacteria</taxon>
        <taxon>Bacillati</taxon>
        <taxon>Actinomycetota</taxon>
        <taxon>Actinomycetes</taxon>
        <taxon>Pseudonocardiales</taxon>
        <taxon>Pseudonocardiaceae</taxon>
        <taxon>Lentzea</taxon>
    </lineage>
</organism>
<dbReference type="PANTHER" id="PTHR43214:SF24">
    <property type="entry name" value="TRANSCRIPTIONAL REGULATORY PROTEIN NARL-RELATED"/>
    <property type="match status" value="1"/>
</dbReference>